<dbReference type="Gene3D" id="3.40.630.40">
    <property type="entry name" value="Zn-dependent exopeptidases"/>
    <property type="match status" value="1"/>
</dbReference>
<sequence>MIDPGYDHHRAGVLDYRVAPGPALPLLLDAPHSGTEVPADFVPAVSKQAWQAISDPFVDALIEGTGVQGATVLKALFPRSYIDLNRGLHDLSAEVIVGDWPFWPPGNRGQQRGAGLIRRFVDWQTPMYRQPLPSASALRRVTHFYQPYHDLLAAALERLRQTFGAAYHVNCHSMKSVGGRMNKDAGVKRADFVLSDRDGGSSDPQFTAWIAAALRQRGYHVAVNDPFKGAEILRRHGAPDNNIHSVQLEINRRLYMDEARGEKHSGFESLKLDLRAVVADFAAGPGRLMPPARHGPAIQQLNPPA</sequence>
<dbReference type="GO" id="GO:0016787">
    <property type="term" value="F:hydrolase activity"/>
    <property type="evidence" value="ECO:0007669"/>
    <property type="project" value="UniProtKB-KW"/>
</dbReference>
<dbReference type="SUPFAM" id="SSF53187">
    <property type="entry name" value="Zn-dependent exopeptidases"/>
    <property type="match status" value="1"/>
</dbReference>
<name>A0A0U2XXD5_9BACT</name>
<protein>
    <submittedName>
        <fullName evidence="1">Putative N-formylglutamate amidohydrolase</fullName>
    </submittedName>
</protein>
<dbReference type="AlphaFoldDB" id="A0A0U2XXD5"/>
<accession>A0A0U2XXD5</accession>
<evidence type="ECO:0000313" key="1">
    <source>
        <dbReference type="EMBL" id="ALS56001.1"/>
    </source>
</evidence>
<organism evidence="1">
    <name type="scientific">uncultured bacterium EIL102C09</name>
    <dbReference type="NCBI Taxonomy" id="1768197"/>
    <lineage>
        <taxon>Bacteria</taxon>
        <taxon>environmental samples</taxon>
    </lineage>
</organism>
<reference evidence="1" key="1">
    <citation type="journal article" date="2016" name="ISME J.">
        <title>Functional metagenomic screen reveals new and diverse microbial rhodopsins.</title>
        <authorList>
            <person name="Pushkarev A."/>
            <person name="Beja O."/>
        </authorList>
    </citation>
    <scope>NUCLEOTIDE SEQUENCE</scope>
</reference>
<dbReference type="EMBL" id="KT201084">
    <property type="protein sequence ID" value="ALS56001.1"/>
    <property type="molecule type" value="Genomic_DNA"/>
</dbReference>
<dbReference type="InterPro" id="IPR007709">
    <property type="entry name" value="N-FG_amidohydro"/>
</dbReference>
<proteinExistence type="predicted"/>
<keyword evidence="1" id="KW-0378">Hydrolase</keyword>
<dbReference type="Pfam" id="PF05013">
    <property type="entry name" value="FGase"/>
    <property type="match status" value="1"/>
</dbReference>